<gene>
    <name evidence="1" type="ORF">Naga_100829g1</name>
</gene>
<sequence length="107" mass="12148">MAMPRRISLLFLPSFQPLSDEEPVVYANLSVEMEGLSSEQILLCESKEVEKTKCKSLRCCLFFLGIFFPLLGQVGSPYPHFARLRYVCCERHIGRGVSTQQVESSED</sequence>
<protein>
    <submittedName>
        <fullName evidence="1">Uncharacterized protein</fullName>
    </submittedName>
</protein>
<dbReference type="EMBL" id="AZIL01001700">
    <property type="protein sequence ID" value="EWM23268.1"/>
    <property type="molecule type" value="Genomic_DNA"/>
</dbReference>
<proteinExistence type="predicted"/>
<name>W7TID6_9STRA</name>
<organism evidence="1 2">
    <name type="scientific">Nannochloropsis gaditana</name>
    <dbReference type="NCBI Taxonomy" id="72520"/>
    <lineage>
        <taxon>Eukaryota</taxon>
        <taxon>Sar</taxon>
        <taxon>Stramenopiles</taxon>
        <taxon>Ochrophyta</taxon>
        <taxon>Eustigmatophyceae</taxon>
        <taxon>Eustigmatales</taxon>
        <taxon>Monodopsidaceae</taxon>
        <taxon>Nannochloropsis</taxon>
    </lineage>
</organism>
<accession>W7TID6</accession>
<comment type="caution">
    <text evidence="1">The sequence shown here is derived from an EMBL/GenBank/DDBJ whole genome shotgun (WGS) entry which is preliminary data.</text>
</comment>
<evidence type="ECO:0000313" key="1">
    <source>
        <dbReference type="EMBL" id="EWM23268.1"/>
    </source>
</evidence>
<reference evidence="1 2" key="1">
    <citation type="journal article" date="2014" name="Mol. Plant">
        <title>Chromosome Scale Genome Assembly and Transcriptome Profiling of Nannochloropsis gaditana in Nitrogen Depletion.</title>
        <authorList>
            <person name="Corteggiani Carpinelli E."/>
            <person name="Telatin A."/>
            <person name="Vitulo N."/>
            <person name="Forcato C."/>
            <person name="D'Angelo M."/>
            <person name="Schiavon R."/>
            <person name="Vezzi A."/>
            <person name="Giacometti G.M."/>
            <person name="Morosinotto T."/>
            <person name="Valle G."/>
        </authorList>
    </citation>
    <scope>NUCLEOTIDE SEQUENCE [LARGE SCALE GENOMIC DNA]</scope>
    <source>
        <strain evidence="1 2">B-31</strain>
    </source>
</reference>
<dbReference type="Proteomes" id="UP000019335">
    <property type="component" value="Chromosome 17"/>
</dbReference>
<evidence type="ECO:0000313" key="2">
    <source>
        <dbReference type="Proteomes" id="UP000019335"/>
    </source>
</evidence>
<keyword evidence="2" id="KW-1185">Reference proteome</keyword>
<dbReference type="AlphaFoldDB" id="W7TID6"/>